<accession>A0A0F9I9H3</accession>
<comment type="caution">
    <text evidence="2">The sequence shown here is derived from an EMBL/GenBank/DDBJ whole genome shotgun (WGS) entry which is preliminary data.</text>
</comment>
<gene>
    <name evidence="2" type="ORF">LCGC14_1606980</name>
</gene>
<feature type="coiled-coil region" evidence="1">
    <location>
        <begin position="38"/>
        <end position="65"/>
    </location>
</feature>
<dbReference type="AlphaFoldDB" id="A0A0F9I9H3"/>
<sequence length="92" mass="10466">MAAQTNNPKYVDFLTKGGAIKMEEEANPVKQLKEMQVTDLLEAQINKKKAEAEALVNQVKEGKAQPNSFLPLLQEQLAMKQMQRIIYDFLPF</sequence>
<proteinExistence type="predicted"/>
<protein>
    <submittedName>
        <fullName evidence="2">Uncharacterized protein</fullName>
    </submittedName>
</protein>
<organism evidence="2">
    <name type="scientific">marine sediment metagenome</name>
    <dbReference type="NCBI Taxonomy" id="412755"/>
    <lineage>
        <taxon>unclassified sequences</taxon>
        <taxon>metagenomes</taxon>
        <taxon>ecological metagenomes</taxon>
    </lineage>
</organism>
<evidence type="ECO:0000256" key="1">
    <source>
        <dbReference type="SAM" id="Coils"/>
    </source>
</evidence>
<evidence type="ECO:0000313" key="2">
    <source>
        <dbReference type="EMBL" id="KKM24256.1"/>
    </source>
</evidence>
<keyword evidence="1" id="KW-0175">Coiled coil</keyword>
<name>A0A0F9I9H3_9ZZZZ</name>
<reference evidence="2" key="1">
    <citation type="journal article" date="2015" name="Nature">
        <title>Complex archaea that bridge the gap between prokaryotes and eukaryotes.</title>
        <authorList>
            <person name="Spang A."/>
            <person name="Saw J.H."/>
            <person name="Jorgensen S.L."/>
            <person name="Zaremba-Niedzwiedzka K."/>
            <person name="Martijn J."/>
            <person name="Lind A.E."/>
            <person name="van Eijk R."/>
            <person name="Schleper C."/>
            <person name="Guy L."/>
            <person name="Ettema T.J."/>
        </authorList>
    </citation>
    <scope>NUCLEOTIDE SEQUENCE</scope>
</reference>
<dbReference type="EMBL" id="LAZR01012960">
    <property type="protein sequence ID" value="KKM24256.1"/>
    <property type="molecule type" value="Genomic_DNA"/>
</dbReference>